<dbReference type="EMBL" id="JAUEPT010000016">
    <property type="protein sequence ID" value="KAK0445567.1"/>
    <property type="molecule type" value="Genomic_DNA"/>
</dbReference>
<evidence type="ECO:0000256" key="1">
    <source>
        <dbReference type="SAM" id="MobiDB-lite"/>
    </source>
</evidence>
<keyword evidence="2" id="KW-0732">Signal</keyword>
<proteinExistence type="predicted"/>
<organism evidence="3 4">
    <name type="scientific">Armillaria borealis</name>
    <dbReference type="NCBI Taxonomy" id="47425"/>
    <lineage>
        <taxon>Eukaryota</taxon>
        <taxon>Fungi</taxon>
        <taxon>Dikarya</taxon>
        <taxon>Basidiomycota</taxon>
        <taxon>Agaricomycotina</taxon>
        <taxon>Agaricomycetes</taxon>
        <taxon>Agaricomycetidae</taxon>
        <taxon>Agaricales</taxon>
        <taxon>Marasmiineae</taxon>
        <taxon>Physalacriaceae</taxon>
        <taxon>Armillaria</taxon>
    </lineage>
</organism>
<feature type="chain" id="PRO_5041443842" evidence="2">
    <location>
        <begin position="21"/>
        <end position="84"/>
    </location>
</feature>
<name>A0AA39JMN0_9AGAR</name>
<feature type="region of interest" description="Disordered" evidence="1">
    <location>
        <begin position="45"/>
        <end position="67"/>
    </location>
</feature>
<evidence type="ECO:0000256" key="2">
    <source>
        <dbReference type="SAM" id="SignalP"/>
    </source>
</evidence>
<feature type="signal peptide" evidence="2">
    <location>
        <begin position="1"/>
        <end position="20"/>
    </location>
</feature>
<evidence type="ECO:0000313" key="3">
    <source>
        <dbReference type="EMBL" id="KAK0445567.1"/>
    </source>
</evidence>
<dbReference type="AlphaFoldDB" id="A0AA39JMN0"/>
<sequence>MSGRMLVIYIFHILPPGVSPLYGSIDGVCSLLICLNIGSEILQVSRGDGKDGKSGGKKEKNEGSRVRFHRSELRNPFVNHKFRK</sequence>
<feature type="non-terminal residue" evidence="3">
    <location>
        <position position="84"/>
    </location>
</feature>
<reference evidence="3" key="1">
    <citation type="submission" date="2023-06" db="EMBL/GenBank/DDBJ databases">
        <authorList>
            <consortium name="Lawrence Berkeley National Laboratory"/>
            <person name="Ahrendt S."/>
            <person name="Sahu N."/>
            <person name="Indic B."/>
            <person name="Wong-Bajracharya J."/>
            <person name="Merenyi Z."/>
            <person name="Ke H.-M."/>
            <person name="Monk M."/>
            <person name="Kocsube S."/>
            <person name="Drula E."/>
            <person name="Lipzen A."/>
            <person name="Balint B."/>
            <person name="Henrissat B."/>
            <person name="Andreopoulos B."/>
            <person name="Martin F.M."/>
            <person name="Harder C.B."/>
            <person name="Rigling D."/>
            <person name="Ford K.L."/>
            <person name="Foster G.D."/>
            <person name="Pangilinan J."/>
            <person name="Papanicolaou A."/>
            <person name="Barry K."/>
            <person name="LaButti K."/>
            <person name="Viragh M."/>
            <person name="Koriabine M."/>
            <person name="Yan M."/>
            <person name="Riley R."/>
            <person name="Champramary S."/>
            <person name="Plett K.L."/>
            <person name="Tsai I.J."/>
            <person name="Slot J."/>
            <person name="Sipos G."/>
            <person name="Plett J."/>
            <person name="Nagy L.G."/>
            <person name="Grigoriev I.V."/>
        </authorList>
    </citation>
    <scope>NUCLEOTIDE SEQUENCE</scope>
    <source>
        <strain evidence="3">FPL87.14</strain>
    </source>
</reference>
<comment type="caution">
    <text evidence="3">The sequence shown here is derived from an EMBL/GenBank/DDBJ whole genome shotgun (WGS) entry which is preliminary data.</text>
</comment>
<feature type="compositionally biased region" description="Basic and acidic residues" evidence="1">
    <location>
        <begin position="47"/>
        <end position="67"/>
    </location>
</feature>
<keyword evidence="4" id="KW-1185">Reference proteome</keyword>
<gene>
    <name evidence="3" type="ORF">EV421DRAFT_1797342</name>
</gene>
<dbReference type="Proteomes" id="UP001175226">
    <property type="component" value="Unassembled WGS sequence"/>
</dbReference>
<accession>A0AA39JMN0</accession>
<evidence type="ECO:0000313" key="4">
    <source>
        <dbReference type="Proteomes" id="UP001175226"/>
    </source>
</evidence>
<protein>
    <submittedName>
        <fullName evidence="3">Uncharacterized protein</fullName>
    </submittedName>
</protein>